<keyword evidence="1" id="KW-1133">Transmembrane helix</keyword>
<feature type="transmembrane region" description="Helical" evidence="1">
    <location>
        <begin position="41"/>
        <end position="63"/>
    </location>
</feature>
<protein>
    <submittedName>
        <fullName evidence="2">Uncharacterized protein</fullName>
    </submittedName>
</protein>
<dbReference type="OrthoDB" id="2193366at2"/>
<dbReference type="EMBL" id="LIXZ01000015">
    <property type="protein sequence ID" value="KPL58481.1"/>
    <property type="molecule type" value="Genomic_DNA"/>
</dbReference>
<organism evidence="2 3">
    <name type="scientific">Rossellomorea vietnamensis</name>
    <dbReference type="NCBI Taxonomy" id="218284"/>
    <lineage>
        <taxon>Bacteria</taxon>
        <taxon>Bacillati</taxon>
        <taxon>Bacillota</taxon>
        <taxon>Bacilli</taxon>
        <taxon>Bacillales</taxon>
        <taxon>Bacillaceae</taxon>
        <taxon>Rossellomorea</taxon>
    </lineage>
</organism>
<feature type="transmembrane region" description="Helical" evidence="1">
    <location>
        <begin position="70"/>
        <end position="88"/>
    </location>
</feature>
<evidence type="ECO:0000313" key="2">
    <source>
        <dbReference type="EMBL" id="KPL58481.1"/>
    </source>
</evidence>
<reference evidence="2 3" key="1">
    <citation type="submission" date="2015-08" db="EMBL/GenBank/DDBJ databases">
        <title>Draft Genome Sequence of Bacillus vietnamensis UCD-SED5.</title>
        <authorList>
            <person name="Lee R.D."/>
            <person name="Jospin G."/>
            <person name="Lang J.M."/>
            <person name="Coil D.A."/>
            <person name="Eisen J.A."/>
        </authorList>
    </citation>
    <scope>NUCLEOTIDE SEQUENCE [LARGE SCALE GENOMIC DNA]</scope>
    <source>
        <strain evidence="2 3">UCD-SED5</strain>
    </source>
</reference>
<accession>A0A0P6VZR5</accession>
<keyword evidence="1" id="KW-0472">Membrane</keyword>
<feature type="transmembrane region" description="Helical" evidence="1">
    <location>
        <begin position="12"/>
        <end position="29"/>
    </location>
</feature>
<evidence type="ECO:0000256" key="1">
    <source>
        <dbReference type="SAM" id="Phobius"/>
    </source>
</evidence>
<name>A0A0P6VZR5_9BACI</name>
<dbReference type="Proteomes" id="UP000050398">
    <property type="component" value="Unassembled WGS sequence"/>
</dbReference>
<sequence length="282" mass="32314">MKQTEKRIGRLLFILSILLFIFQMGYLFLHAAYDLEYIDNRLFYIINIVIVAGMAASIFLLFTIPKTWKMVSSVTASILILLQGGLIVNHSQQIKQIVSFSPDMKNQFVLKEDRKTGEAVYYRTYYRIFARPKEVLPYETQGKFKLKWLENDIAALTYRASDNSIHQYIGTYGARDSGISYTYVGPTIQGQWKGNDLRIDSTPKGISIDYHGKSGQTYDWDNVVQFGTIAIVLMRDGEAEWTIGLNENFQSHSNDPKLPSGEITLYRASMDRVEPVKLTFVK</sequence>
<keyword evidence="1" id="KW-0812">Transmembrane</keyword>
<comment type="caution">
    <text evidence="2">The sequence shown here is derived from an EMBL/GenBank/DDBJ whole genome shotgun (WGS) entry which is preliminary data.</text>
</comment>
<proteinExistence type="predicted"/>
<gene>
    <name evidence="2" type="ORF">AM506_16645</name>
</gene>
<dbReference type="RefSeq" id="WP_060673601.1">
    <property type="nucleotide sequence ID" value="NZ_LIXZ01000015.1"/>
</dbReference>
<dbReference type="PATRIC" id="fig|218284.4.peg.1536"/>
<evidence type="ECO:0000313" key="3">
    <source>
        <dbReference type="Proteomes" id="UP000050398"/>
    </source>
</evidence>
<dbReference type="AlphaFoldDB" id="A0A0P6VZR5"/>